<dbReference type="AlphaFoldDB" id="A0A6D2IHY9"/>
<organism evidence="1 2">
    <name type="scientific">Microthlaspi erraticum</name>
    <dbReference type="NCBI Taxonomy" id="1685480"/>
    <lineage>
        <taxon>Eukaryota</taxon>
        <taxon>Viridiplantae</taxon>
        <taxon>Streptophyta</taxon>
        <taxon>Embryophyta</taxon>
        <taxon>Tracheophyta</taxon>
        <taxon>Spermatophyta</taxon>
        <taxon>Magnoliopsida</taxon>
        <taxon>eudicotyledons</taxon>
        <taxon>Gunneridae</taxon>
        <taxon>Pentapetalae</taxon>
        <taxon>rosids</taxon>
        <taxon>malvids</taxon>
        <taxon>Brassicales</taxon>
        <taxon>Brassicaceae</taxon>
        <taxon>Coluteocarpeae</taxon>
        <taxon>Microthlaspi</taxon>
    </lineage>
</organism>
<evidence type="ECO:0000313" key="1">
    <source>
        <dbReference type="EMBL" id="CAA7028501.1"/>
    </source>
</evidence>
<keyword evidence="2" id="KW-1185">Reference proteome</keyword>
<protein>
    <submittedName>
        <fullName evidence="1">Uncharacterized protein</fullName>
    </submittedName>
</protein>
<evidence type="ECO:0000313" key="2">
    <source>
        <dbReference type="Proteomes" id="UP000467841"/>
    </source>
</evidence>
<dbReference type="EMBL" id="CACVBM020001069">
    <property type="protein sequence ID" value="CAA7028501.1"/>
    <property type="molecule type" value="Genomic_DNA"/>
</dbReference>
<sequence>MKQFVAEVVTMGNLQHGNWVPRLGYCRRKGFKRQIHQGAIFIGSIIPIKRKSFASSATSLLTSVTPFNNLPPPKFMLCNNVCSVIKDAFSVYITTKSTIVDIVYSLVHIADLNDQEERDNLAAREIALAEQHEDPRIRMPRTIAPMMICER</sequence>
<name>A0A6D2IHY9_9BRAS</name>
<comment type="caution">
    <text evidence="1">The sequence shown here is derived from an EMBL/GenBank/DDBJ whole genome shotgun (WGS) entry which is preliminary data.</text>
</comment>
<accession>A0A6D2IHY9</accession>
<dbReference type="Proteomes" id="UP000467841">
    <property type="component" value="Unassembled WGS sequence"/>
</dbReference>
<gene>
    <name evidence="1" type="ORF">MERR_LOCUS15736</name>
</gene>
<proteinExistence type="predicted"/>
<reference evidence="1" key="1">
    <citation type="submission" date="2020-01" db="EMBL/GenBank/DDBJ databases">
        <authorList>
            <person name="Mishra B."/>
        </authorList>
    </citation>
    <scope>NUCLEOTIDE SEQUENCE [LARGE SCALE GENOMIC DNA]</scope>
</reference>